<dbReference type="AlphaFoldDB" id="A0A7T8GRE3"/>
<dbReference type="GO" id="GO:0005681">
    <property type="term" value="C:spliceosomal complex"/>
    <property type="evidence" value="ECO:0007669"/>
    <property type="project" value="UniProtKB-KW"/>
</dbReference>
<dbReference type="Proteomes" id="UP000595437">
    <property type="component" value="Chromosome 15"/>
</dbReference>
<sequence length="65" mass="7334">MDWMYDGNKSEVNKEEYLLGKAVDKNFEGTLGQINAVEYDCTPASIFSSSAIIKWTLSGKSWRIP</sequence>
<dbReference type="InterPro" id="IPR022209">
    <property type="entry name" value="CWC25"/>
</dbReference>
<evidence type="ECO:0000256" key="1">
    <source>
        <dbReference type="ARBA" id="ARBA00004123"/>
    </source>
</evidence>
<evidence type="ECO:0000256" key="2">
    <source>
        <dbReference type="ARBA" id="ARBA00022664"/>
    </source>
</evidence>
<proteinExistence type="predicted"/>
<dbReference type="OrthoDB" id="21123at2759"/>
<keyword evidence="2" id="KW-0507">mRNA processing</keyword>
<dbReference type="GO" id="GO:0006397">
    <property type="term" value="P:mRNA processing"/>
    <property type="evidence" value="ECO:0007669"/>
    <property type="project" value="UniProtKB-KW"/>
</dbReference>
<dbReference type="GO" id="GO:0008380">
    <property type="term" value="P:RNA splicing"/>
    <property type="evidence" value="ECO:0007669"/>
    <property type="project" value="UniProtKB-KW"/>
</dbReference>
<organism evidence="7 8">
    <name type="scientific">Caligus rogercresseyi</name>
    <name type="common">Sea louse</name>
    <dbReference type="NCBI Taxonomy" id="217165"/>
    <lineage>
        <taxon>Eukaryota</taxon>
        <taxon>Metazoa</taxon>
        <taxon>Ecdysozoa</taxon>
        <taxon>Arthropoda</taxon>
        <taxon>Crustacea</taxon>
        <taxon>Multicrustacea</taxon>
        <taxon>Hexanauplia</taxon>
        <taxon>Copepoda</taxon>
        <taxon>Siphonostomatoida</taxon>
        <taxon>Caligidae</taxon>
        <taxon>Caligus</taxon>
    </lineage>
</organism>
<dbReference type="EMBL" id="CP045904">
    <property type="protein sequence ID" value="QQP36335.1"/>
    <property type="molecule type" value="Genomic_DNA"/>
</dbReference>
<dbReference type="Pfam" id="PF12542">
    <property type="entry name" value="CWC25"/>
    <property type="match status" value="1"/>
</dbReference>
<reference evidence="8" key="1">
    <citation type="submission" date="2021-01" db="EMBL/GenBank/DDBJ databases">
        <title>Caligus Genome Assembly.</title>
        <authorList>
            <person name="Gallardo-Escarate C."/>
        </authorList>
    </citation>
    <scope>NUCLEOTIDE SEQUENCE [LARGE SCALE GENOMIC DNA]</scope>
</reference>
<evidence type="ECO:0000313" key="8">
    <source>
        <dbReference type="Proteomes" id="UP000595437"/>
    </source>
</evidence>
<evidence type="ECO:0000256" key="3">
    <source>
        <dbReference type="ARBA" id="ARBA00022728"/>
    </source>
</evidence>
<accession>A0A7T8GRE3</accession>
<keyword evidence="4" id="KW-0175">Coiled coil</keyword>
<keyword evidence="6" id="KW-0539">Nucleus</keyword>
<evidence type="ECO:0000256" key="5">
    <source>
        <dbReference type="ARBA" id="ARBA00023187"/>
    </source>
</evidence>
<comment type="subcellular location">
    <subcellularLocation>
        <location evidence="1">Nucleus</location>
    </subcellularLocation>
</comment>
<evidence type="ECO:0000256" key="6">
    <source>
        <dbReference type="ARBA" id="ARBA00023242"/>
    </source>
</evidence>
<evidence type="ECO:0000313" key="7">
    <source>
        <dbReference type="EMBL" id="QQP36335.1"/>
    </source>
</evidence>
<keyword evidence="3" id="KW-0747">Spliceosome</keyword>
<protein>
    <submittedName>
        <fullName evidence="7">Uncharacterized protein</fullName>
    </submittedName>
</protein>
<keyword evidence="8" id="KW-1185">Reference proteome</keyword>
<gene>
    <name evidence="7" type="ORF">FKW44_021401</name>
</gene>
<keyword evidence="5" id="KW-0508">mRNA splicing</keyword>
<name>A0A7T8GRE3_CALRO</name>
<evidence type="ECO:0000256" key="4">
    <source>
        <dbReference type="ARBA" id="ARBA00023054"/>
    </source>
</evidence>